<dbReference type="EMBL" id="FXXI01000002">
    <property type="protein sequence ID" value="SMS00666.1"/>
    <property type="molecule type" value="Genomic_DNA"/>
</dbReference>
<feature type="compositionally biased region" description="Low complexity" evidence="3">
    <location>
        <begin position="311"/>
        <end position="322"/>
    </location>
</feature>
<evidence type="ECO:0000259" key="4">
    <source>
        <dbReference type="PROSITE" id="PS01124"/>
    </source>
</evidence>
<accession>A0A1Y6ISR3</accession>
<evidence type="ECO:0000313" key="7">
    <source>
        <dbReference type="Proteomes" id="UP000196125"/>
    </source>
</evidence>
<keyword evidence="1" id="KW-0805">Transcription regulation</keyword>
<dbReference type="Gene3D" id="1.10.10.60">
    <property type="entry name" value="Homeodomain-like"/>
    <property type="match status" value="2"/>
</dbReference>
<dbReference type="InterPro" id="IPR002818">
    <property type="entry name" value="DJ-1/PfpI"/>
</dbReference>
<evidence type="ECO:0000313" key="8">
    <source>
        <dbReference type="Proteomes" id="UP001283366"/>
    </source>
</evidence>
<dbReference type="PANTHER" id="PTHR43130">
    <property type="entry name" value="ARAC-FAMILY TRANSCRIPTIONAL REGULATOR"/>
    <property type="match status" value="1"/>
</dbReference>
<dbReference type="GO" id="GO:0043565">
    <property type="term" value="F:sequence-specific DNA binding"/>
    <property type="evidence" value="ECO:0007669"/>
    <property type="project" value="InterPro"/>
</dbReference>
<dbReference type="GO" id="GO:0003700">
    <property type="term" value="F:DNA-binding transcription factor activity"/>
    <property type="evidence" value="ECO:0007669"/>
    <property type="project" value="InterPro"/>
</dbReference>
<reference evidence="5 8" key="2">
    <citation type="submission" date="2023-11" db="EMBL/GenBank/DDBJ databases">
        <title>Plant-associative lifestyle of Vibrio porteresiae and its evolutionary dynamics.</title>
        <authorList>
            <person name="Rameshkumar N."/>
            <person name="Kirti K."/>
        </authorList>
    </citation>
    <scope>NUCLEOTIDE SEQUENCE [LARGE SCALE GENOMIC DNA]</scope>
    <source>
        <strain evidence="5 8">MSSRF38</strain>
    </source>
</reference>
<dbReference type="Gene3D" id="3.40.50.880">
    <property type="match status" value="1"/>
</dbReference>
<feature type="domain" description="HTH araC/xylS-type" evidence="4">
    <location>
        <begin position="219"/>
        <end position="316"/>
    </location>
</feature>
<dbReference type="PROSITE" id="PS01124">
    <property type="entry name" value="HTH_ARAC_FAMILY_2"/>
    <property type="match status" value="1"/>
</dbReference>
<name>A0A1Y6ISR3_9VIBR</name>
<feature type="compositionally biased region" description="Basic and acidic residues" evidence="3">
    <location>
        <begin position="326"/>
        <end position="340"/>
    </location>
</feature>
<evidence type="ECO:0000256" key="3">
    <source>
        <dbReference type="SAM" id="MobiDB-lite"/>
    </source>
</evidence>
<dbReference type="Proteomes" id="UP001283366">
    <property type="component" value="Unassembled WGS sequence"/>
</dbReference>
<sequence>MASLYQVYFLINPQIHLLDLAGPVQAIDEANRLTHQFDTHFIGFSGQIESHQGLSLAHIASPPDQLPEHAIIFVCGSKYTDDIYTDEISRQSIDWLKKAIRPDTYIIGVCTGTFLLAKAGLSRGKEVTTHHDLAGVLATQFPETQVLVDRIFVHSGNMITSAGVTAGVDTTLYLIGILSSVKTAVDVARELVVHRRRMAHDPQISMHLKHRNHISPLIHAVQDYIMENHRQPLTVSELCRYFRISQRHLQRTFKEQTNTTLRDYIADIRLYEAKGLIENGMGVEQAAYLSGFPNPTSFRSLWKKRFASLPSQASSHSSPILAVGDAVRDNRPAAKADKPQNRTNSKTT</sequence>
<dbReference type="InterPro" id="IPR029062">
    <property type="entry name" value="Class_I_gatase-like"/>
</dbReference>
<protein>
    <submittedName>
        <fullName evidence="6">HTH-type transcriptional regulator CdhR</fullName>
    </submittedName>
    <submittedName>
        <fullName evidence="5">Helix-turn-helix domain-containing protein</fullName>
    </submittedName>
</protein>
<dbReference type="SUPFAM" id="SSF46689">
    <property type="entry name" value="Homeodomain-like"/>
    <property type="match status" value="1"/>
</dbReference>
<evidence type="ECO:0000256" key="2">
    <source>
        <dbReference type="ARBA" id="ARBA00023163"/>
    </source>
</evidence>
<dbReference type="SUPFAM" id="SSF52317">
    <property type="entry name" value="Class I glutamine amidotransferase-like"/>
    <property type="match status" value="1"/>
</dbReference>
<organism evidence="6 7">
    <name type="scientific">Vibrio mangrovi</name>
    <dbReference type="NCBI Taxonomy" id="474394"/>
    <lineage>
        <taxon>Bacteria</taxon>
        <taxon>Pseudomonadati</taxon>
        <taxon>Pseudomonadota</taxon>
        <taxon>Gammaproteobacteria</taxon>
        <taxon>Vibrionales</taxon>
        <taxon>Vibrionaceae</taxon>
        <taxon>Vibrio</taxon>
    </lineage>
</organism>
<evidence type="ECO:0000256" key="1">
    <source>
        <dbReference type="ARBA" id="ARBA00023015"/>
    </source>
</evidence>
<dbReference type="SMART" id="SM00342">
    <property type="entry name" value="HTH_ARAC"/>
    <property type="match status" value="1"/>
</dbReference>
<keyword evidence="8" id="KW-1185">Reference proteome</keyword>
<dbReference type="InterPro" id="IPR052158">
    <property type="entry name" value="INH-QAR"/>
</dbReference>
<dbReference type="Proteomes" id="UP000196125">
    <property type="component" value="Unassembled WGS sequence"/>
</dbReference>
<reference evidence="6 7" key="1">
    <citation type="submission" date="2017-05" db="EMBL/GenBank/DDBJ databases">
        <authorList>
            <person name="Song R."/>
            <person name="Chenine A.L."/>
            <person name="Ruprecht R.M."/>
        </authorList>
    </citation>
    <scope>NUCLEOTIDE SEQUENCE [LARGE SCALE GENOMIC DNA]</scope>
    <source>
        <strain evidence="6 7">CECT 7927</strain>
    </source>
</reference>
<evidence type="ECO:0000313" key="5">
    <source>
        <dbReference type="EMBL" id="MDW6001313.1"/>
    </source>
</evidence>
<dbReference type="OrthoDB" id="9803764at2"/>
<gene>
    <name evidence="6" type="primary">cdhR_3</name>
    <name evidence="5" type="ORF">SBX37_00115</name>
    <name evidence="6" type="ORF">VIM7927_01935</name>
</gene>
<dbReference type="Pfam" id="PF12833">
    <property type="entry name" value="HTH_18"/>
    <property type="match status" value="1"/>
</dbReference>
<feature type="region of interest" description="Disordered" evidence="3">
    <location>
        <begin position="311"/>
        <end position="348"/>
    </location>
</feature>
<dbReference type="RefSeq" id="WP_087480688.1">
    <property type="nucleotide sequence ID" value="NZ_AP024883.1"/>
</dbReference>
<evidence type="ECO:0000313" key="6">
    <source>
        <dbReference type="EMBL" id="SMS00666.1"/>
    </source>
</evidence>
<dbReference type="EMBL" id="JAWRCO010000001">
    <property type="protein sequence ID" value="MDW6001313.1"/>
    <property type="molecule type" value="Genomic_DNA"/>
</dbReference>
<dbReference type="InterPro" id="IPR009057">
    <property type="entry name" value="Homeodomain-like_sf"/>
</dbReference>
<keyword evidence="2" id="KW-0804">Transcription</keyword>
<dbReference type="AlphaFoldDB" id="A0A1Y6ISR3"/>
<dbReference type="Pfam" id="PF01965">
    <property type="entry name" value="DJ-1_PfpI"/>
    <property type="match status" value="1"/>
</dbReference>
<dbReference type="PANTHER" id="PTHR43130:SF3">
    <property type="entry name" value="HTH-TYPE TRANSCRIPTIONAL REGULATOR RV1931C"/>
    <property type="match status" value="1"/>
</dbReference>
<dbReference type="InterPro" id="IPR018060">
    <property type="entry name" value="HTH_AraC"/>
</dbReference>
<proteinExistence type="predicted"/>